<organism evidence="4">
    <name type="scientific">Ganoderma boninense</name>
    <dbReference type="NCBI Taxonomy" id="34458"/>
    <lineage>
        <taxon>Eukaryota</taxon>
        <taxon>Fungi</taxon>
        <taxon>Dikarya</taxon>
        <taxon>Basidiomycota</taxon>
        <taxon>Agaricomycotina</taxon>
        <taxon>Agaricomycetes</taxon>
        <taxon>Polyporales</taxon>
        <taxon>Polyporaceae</taxon>
        <taxon>Ganoderma</taxon>
    </lineage>
</organism>
<keyword evidence="1" id="KW-0235">DNA replication</keyword>
<keyword evidence="1" id="KW-0539">Nucleus</keyword>
<protein>
    <recommendedName>
        <fullName evidence="1">FACT complex subunit</fullName>
    </recommendedName>
</protein>
<dbReference type="GO" id="GO:0006281">
    <property type="term" value="P:DNA repair"/>
    <property type="evidence" value="ECO:0007669"/>
    <property type="project" value="UniProtKB-UniRule"/>
</dbReference>
<keyword evidence="1" id="KW-0805">Transcription regulation</keyword>
<dbReference type="Gene3D" id="2.30.29.210">
    <property type="entry name" value="FACT complex subunit Spt16p/Cdc68p"/>
    <property type="match status" value="1"/>
</dbReference>
<dbReference type="InterPro" id="IPR040258">
    <property type="entry name" value="Spt16"/>
</dbReference>
<proteinExistence type="inferred from homology"/>
<name>A0A5K1K3P7_9APHY</name>
<dbReference type="GO" id="GO:0006368">
    <property type="term" value="P:transcription elongation by RNA polymerase II"/>
    <property type="evidence" value="ECO:0007669"/>
    <property type="project" value="TreeGrafter"/>
</dbReference>
<gene>
    <name evidence="4" type="primary">I1REJ1</name>
</gene>
<dbReference type="AlphaFoldDB" id="A0A5K1K3P7"/>
<dbReference type="GO" id="GO:0035101">
    <property type="term" value="C:FACT complex"/>
    <property type="evidence" value="ECO:0007669"/>
    <property type="project" value="UniProtKB-UniRule"/>
</dbReference>
<evidence type="ECO:0000256" key="1">
    <source>
        <dbReference type="RuleBase" id="RU367052"/>
    </source>
</evidence>
<dbReference type="PANTHER" id="PTHR13980">
    <property type="entry name" value="CDC68 RELATED"/>
    <property type="match status" value="1"/>
</dbReference>
<dbReference type="GO" id="GO:0006260">
    <property type="term" value="P:DNA replication"/>
    <property type="evidence" value="ECO:0007669"/>
    <property type="project" value="UniProtKB-KW"/>
</dbReference>
<feature type="domain" description="FACT complex subunit SPT16 middle" evidence="3">
    <location>
        <begin position="99"/>
        <end position="140"/>
    </location>
</feature>
<dbReference type="EMBL" id="LR728228">
    <property type="protein sequence ID" value="VWP00172.1"/>
    <property type="molecule type" value="Genomic_DNA"/>
</dbReference>
<evidence type="ECO:0000313" key="4">
    <source>
        <dbReference type="EMBL" id="VWP00172.1"/>
    </source>
</evidence>
<feature type="compositionally biased region" description="Pro residues" evidence="2">
    <location>
        <begin position="77"/>
        <end position="87"/>
    </location>
</feature>
<dbReference type="InterPro" id="IPR013953">
    <property type="entry name" value="FACT_SPT16_M"/>
</dbReference>
<keyword evidence="1" id="KW-0804">Transcription</keyword>
<keyword evidence="1" id="KW-0158">Chromosome</keyword>
<accession>A0A5K1K3P7</accession>
<keyword evidence="1" id="KW-0227">DNA damage</keyword>
<dbReference type="PANTHER" id="PTHR13980:SF15">
    <property type="entry name" value="FACT COMPLEX SUBUNIT SPT16"/>
    <property type="match status" value="1"/>
</dbReference>
<dbReference type="GO" id="GO:0031491">
    <property type="term" value="F:nucleosome binding"/>
    <property type="evidence" value="ECO:0007669"/>
    <property type="project" value="TreeGrafter"/>
</dbReference>
<reference evidence="4" key="1">
    <citation type="submission" date="2019-10" db="EMBL/GenBank/DDBJ databases">
        <authorList>
            <person name="Nor Muhammad N."/>
        </authorList>
    </citation>
    <scope>NUCLEOTIDE SEQUENCE</scope>
</reference>
<evidence type="ECO:0000259" key="3">
    <source>
        <dbReference type="Pfam" id="PF08644"/>
    </source>
</evidence>
<evidence type="ECO:0000256" key="2">
    <source>
        <dbReference type="SAM" id="MobiDB-lite"/>
    </source>
</evidence>
<comment type="similarity">
    <text evidence="1">Belongs to the peptidase M24 family. SPT16 subfamily.</text>
</comment>
<comment type="subunit">
    <text evidence="1">Component of the FACT complex.</text>
</comment>
<keyword evidence="1" id="KW-0234">DNA repair</keyword>
<sequence>MDNVKNKTAGAKVPRNKTRSAAQDVYMATNIDNHQRELHAKVQFEGLVRFSESSGATGDKGVEAWRCFQSYKGEAALPPPSGEPPSTPASELSSLLTAVAQPVPFHSNAIKNVSKIEEAEFTLLRVNFQTPGQLVGRKEDISNY</sequence>
<comment type="function">
    <text evidence="1">Component of the FACT complex, a general chromatin factor that acts to reorganize nucleosomes. The FACT complex is involved in multiple processes that require DNA as a template such as mRNA elongation, DNA replication and DNA repair. During transcription elongation the FACT complex acts as a histone chaperone that both destabilizes and restores nucleosomal structure. It facilitates the passage of RNA polymerase II and transcription by promoting the dissociation of one histone H2A-H2B dimer from the nucleosome, then subsequently promotes the reestablishment of the nucleosome following the passage of RNA polymerase II.</text>
</comment>
<feature type="region of interest" description="Disordered" evidence="2">
    <location>
        <begin position="73"/>
        <end position="92"/>
    </location>
</feature>
<comment type="subcellular location">
    <subcellularLocation>
        <location evidence="1">Nucleus</location>
    </subcellularLocation>
    <subcellularLocation>
        <location evidence="1">Chromosome</location>
    </subcellularLocation>
</comment>
<feature type="region of interest" description="Disordered" evidence="2">
    <location>
        <begin position="1"/>
        <end position="22"/>
    </location>
</feature>
<dbReference type="Pfam" id="PF08644">
    <property type="entry name" value="SPT16"/>
    <property type="match status" value="1"/>
</dbReference>